<evidence type="ECO:0000256" key="4">
    <source>
        <dbReference type="ARBA" id="ARBA00023176"/>
    </source>
</evidence>
<dbReference type="InterPro" id="IPR018808">
    <property type="entry name" value="Muniscin_C"/>
</dbReference>
<keyword evidence="4" id="KW-0472">Membrane</keyword>
<feature type="region of interest" description="Disordered" evidence="6">
    <location>
        <begin position="1009"/>
        <end position="1067"/>
    </location>
</feature>
<feature type="region of interest" description="Disordered" evidence="6">
    <location>
        <begin position="549"/>
        <end position="586"/>
    </location>
</feature>
<feature type="region of interest" description="Disordered" evidence="6">
    <location>
        <begin position="504"/>
        <end position="529"/>
    </location>
</feature>
<evidence type="ECO:0000256" key="3">
    <source>
        <dbReference type="ARBA" id="ARBA00023054"/>
    </source>
</evidence>
<dbReference type="Gene3D" id="1.20.1270.60">
    <property type="entry name" value="Arfaptin homology (AH) domain/BAR domain"/>
    <property type="match status" value="1"/>
</dbReference>
<protein>
    <recommendedName>
        <fullName evidence="7">MHD domain-containing protein</fullName>
    </recommendedName>
</protein>
<feature type="compositionally biased region" description="Low complexity" evidence="6">
    <location>
        <begin position="662"/>
        <end position="673"/>
    </location>
</feature>
<feature type="compositionally biased region" description="Basic and acidic residues" evidence="6">
    <location>
        <begin position="269"/>
        <end position="278"/>
    </location>
</feature>
<dbReference type="PROSITE" id="PS51072">
    <property type="entry name" value="MHD"/>
    <property type="match status" value="1"/>
</dbReference>
<evidence type="ECO:0000256" key="1">
    <source>
        <dbReference type="ARBA" id="ARBA00004283"/>
    </source>
</evidence>
<dbReference type="Proteomes" id="UP000318571">
    <property type="component" value="Chromosome 9"/>
</dbReference>
<dbReference type="OMA" id="NEYIHAW"/>
<feature type="compositionally biased region" description="Low complexity" evidence="6">
    <location>
        <begin position="685"/>
        <end position="700"/>
    </location>
</feature>
<keyword evidence="9" id="KW-1185">Reference proteome</keyword>
<evidence type="ECO:0000313" key="9">
    <source>
        <dbReference type="Proteomes" id="UP000318571"/>
    </source>
</evidence>
<dbReference type="Pfam" id="PF10291">
    <property type="entry name" value="muHD"/>
    <property type="match status" value="1"/>
</dbReference>
<feature type="region of interest" description="Disordered" evidence="6">
    <location>
        <begin position="269"/>
        <end position="432"/>
    </location>
</feature>
<dbReference type="InterPro" id="IPR054713">
    <property type="entry name" value="GMIP/FCHO2-like_FCH"/>
</dbReference>
<keyword evidence="2" id="KW-0254">Endocytosis</keyword>
<dbReference type="PANTHER" id="PTHR23065:SF15">
    <property type="entry name" value="AT02057P"/>
    <property type="match status" value="1"/>
</dbReference>
<evidence type="ECO:0000256" key="2">
    <source>
        <dbReference type="ARBA" id="ARBA00022583"/>
    </source>
</evidence>
<feature type="coiled-coil region" evidence="5">
    <location>
        <begin position="138"/>
        <end position="195"/>
    </location>
</feature>
<dbReference type="InterPro" id="IPR028565">
    <property type="entry name" value="MHD"/>
</dbReference>
<feature type="domain" description="MHD" evidence="7">
    <location>
        <begin position="736"/>
        <end position="993"/>
    </location>
</feature>
<dbReference type="GO" id="GO:0005905">
    <property type="term" value="C:clathrin-coated pit"/>
    <property type="evidence" value="ECO:0007669"/>
    <property type="project" value="UniProtKB-SubCell"/>
</dbReference>
<feature type="region of interest" description="Disordered" evidence="6">
    <location>
        <begin position="646"/>
        <end position="702"/>
    </location>
</feature>
<evidence type="ECO:0000313" key="8">
    <source>
        <dbReference type="EMBL" id="TRY70268.1"/>
    </source>
</evidence>
<evidence type="ECO:0000259" key="7">
    <source>
        <dbReference type="PROSITE" id="PS51072"/>
    </source>
</evidence>
<dbReference type="GO" id="GO:0030136">
    <property type="term" value="C:clathrin-coated vesicle"/>
    <property type="evidence" value="ECO:0007669"/>
    <property type="project" value="TreeGrafter"/>
</dbReference>
<evidence type="ECO:0000256" key="6">
    <source>
        <dbReference type="SAM" id="MobiDB-lite"/>
    </source>
</evidence>
<dbReference type="EMBL" id="VCGU01000009">
    <property type="protein sequence ID" value="TRY70268.1"/>
    <property type="molecule type" value="Genomic_DNA"/>
</dbReference>
<evidence type="ECO:0000256" key="5">
    <source>
        <dbReference type="SAM" id="Coils"/>
    </source>
</evidence>
<organism evidence="8 9">
    <name type="scientific">Tigriopus californicus</name>
    <name type="common">Marine copepod</name>
    <dbReference type="NCBI Taxonomy" id="6832"/>
    <lineage>
        <taxon>Eukaryota</taxon>
        <taxon>Metazoa</taxon>
        <taxon>Ecdysozoa</taxon>
        <taxon>Arthropoda</taxon>
        <taxon>Crustacea</taxon>
        <taxon>Multicrustacea</taxon>
        <taxon>Hexanauplia</taxon>
        <taxon>Copepoda</taxon>
        <taxon>Harpacticoida</taxon>
        <taxon>Harpacticidae</taxon>
        <taxon>Tigriopus</taxon>
    </lineage>
</organism>
<keyword evidence="4" id="KW-0168">Coated pit</keyword>
<comment type="subcellular location">
    <subcellularLocation>
        <location evidence="1">Membrane</location>
        <location evidence="1">Clathrin-coated pit</location>
        <topology evidence="1">Peripheral membrane protein</topology>
        <orientation evidence="1">Cytoplasmic side</orientation>
    </subcellularLocation>
</comment>
<reference evidence="8 9" key="1">
    <citation type="journal article" date="2018" name="Nat. Ecol. Evol.">
        <title>Genomic signatures of mitonuclear coevolution across populations of Tigriopus californicus.</title>
        <authorList>
            <person name="Barreto F.S."/>
            <person name="Watson E.T."/>
            <person name="Lima T.G."/>
            <person name="Willett C.S."/>
            <person name="Edmands S."/>
            <person name="Li W."/>
            <person name="Burton R.S."/>
        </authorList>
    </citation>
    <scope>NUCLEOTIDE SEQUENCE [LARGE SCALE GENOMIC DNA]</scope>
    <source>
        <strain evidence="8 9">San Diego</strain>
    </source>
</reference>
<gene>
    <name evidence="8" type="ORF">TCAL_11376</name>
</gene>
<feature type="compositionally biased region" description="Polar residues" evidence="6">
    <location>
        <begin position="1027"/>
        <end position="1045"/>
    </location>
</feature>
<feature type="compositionally biased region" description="Basic and acidic residues" evidence="6">
    <location>
        <begin position="563"/>
        <end position="576"/>
    </location>
</feature>
<dbReference type="AlphaFoldDB" id="A0A553NXX4"/>
<accession>A0A553NXX4</accession>
<dbReference type="PANTHER" id="PTHR23065">
    <property type="entry name" value="PROLINE-SERINE-THREONINE PHOSPHATASE INTERACTING PROTEIN 1"/>
    <property type="match status" value="1"/>
</dbReference>
<dbReference type="Pfam" id="PF22699">
    <property type="entry name" value="GMIP-like_FCH"/>
    <property type="match status" value="1"/>
</dbReference>
<feature type="compositionally biased region" description="Basic residues" evidence="6">
    <location>
        <begin position="335"/>
        <end position="348"/>
    </location>
</feature>
<dbReference type="GO" id="GO:0072583">
    <property type="term" value="P:clathrin-dependent endocytosis"/>
    <property type="evidence" value="ECO:0007669"/>
    <property type="project" value="TreeGrafter"/>
</dbReference>
<feature type="compositionally biased region" description="Low complexity" evidence="6">
    <location>
        <begin position="1046"/>
        <end position="1060"/>
    </location>
</feature>
<dbReference type="SUPFAM" id="SSF103657">
    <property type="entry name" value="BAR/IMD domain-like"/>
    <property type="match status" value="1"/>
</dbReference>
<dbReference type="GO" id="GO:0005886">
    <property type="term" value="C:plasma membrane"/>
    <property type="evidence" value="ECO:0007669"/>
    <property type="project" value="TreeGrafter"/>
</dbReference>
<feature type="compositionally biased region" description="Low complexity" evidence="6">
    <location>
        <begin position="1009"/>
        <end position="1026"/>
    </location>
</feature>
<dbReference type="InterPro" id="IPR027267">
    <property type="entry name" value="AH/BAR_dom_sf"/>
</dbReference>
<sequence>MAELAPVSPTPSPPTRVFSEQFWGAKHEGFSVLYQNLKGGAAAAKELADFLKELAKIQEDAAKSHLKIIKQFAQPGPTGAFGPVLTVWKSAAERLASLHHTWTLKLNELVKEVLKYSDELHRIHKKIKEEEGPTAEATKQLQETAAALHKAKEAYKQRTLEVEKHRRDGSGPKDLEKAEAKCKRAQEDYRSLVDKYRTVREVFEAKMEASASRFQSEEVTHLSRMREFVETYCQIVDEHHIHLSRVHQEFQIELSTLSVNDLLDKFIETKGTGRDKPGPVEFEEDPRLGALGSGAVGPPSDISDKSGNSADKVSIGGLSGSGSIGALKKEGSGFLRRKQKKEKAKKSSSFKSKEETEDGESQKEGGGSEEDSPKVKLASTPQPLVGVDDEGYSKKPSHVDELAASDPWADFNTSRQRFDSSSSDDSDDESRRRKIKVEIKPIEPDGQHAISASVDELRTAVVGLELIPKAKDVTHVMTMQHQHHHQSPKGSGVADSLLRRSMSQSHVNNNNNNNSGGRPSQDLLGLSLALSGSPNKDSDLLGLSLALSGSPNKDSNFKSSRGKTLDLDGSTSHEDMFNNSNGSAANSSVNQEVGDIFAGNQFSKDPIPALPVKQRPSSVQREQISNSLIALPRPPSRHGSAIVNSLAGSTINRRRESPSPIPSSLISEPKLSLARQNSSGDESKGSLSSSSRGPPVSSSSNMILPSRSSFAMSRGPSPLTLSLSDVVPLAVAFQEVCHACFRGADESSCQVRMIGDMMISFPAGILPLLTNNLNNAPLLFRLRRSSGLDSLLPNKDLISKNSTLSTNDLAVFEFKMPALKELLRKQSEMNPNASYFNIDILKYQIKSLPGAASCPLQMVAYWKCTDSHTDLRLDYKYNAHAIAQAKPLQNVSVSAPIDGGVTNMQSKPNATWLSESNRALWKVSELSQDEDNGVGSLRGRFELSNGPGSQGTIAAQFNCEGATLSNLSFELVGAGYRLSLEKKRFVSGKYYCDGNATSSDNRYRYAVPPCHSPSSSSSPSIVPASSLQLQPTISSPSSTMSYANGSNNNNNSNSNNNNSNHQDAATV</sequence>
<name>A0A553NXX4_TIGCA</name>
<keyword evidence="3 5" id="KW-0175">Coiled coil</keyword>
<dbReference type="STRING" id="6832.A0A553NXX4"/>
<feature type="compositionally biased region" description="Basic and acidic residues" evidence="6">
    <location>
        <begin position="391"/>
        <end position="401"/>
    </location>
</feature>
<comment type="caution">
    <text evidence="8">The sequence shown here is derived from an EMBL/GenBank/DDBJ whole genome shotgun (WGS) entry which is preliminary data.</text>
</comment>
<dbReference type="GO" id="GO:0048268">
    <property type="term" value="P:clathrin coat assembly"/>
    <property type="evidence" value="ECO:0007669"/>
    <property type="project" value="TreeGrafter"/>
</dbReference>
<proteinExistence type="predicted"/>